<reference evidence="1 2" key="1">
    <citation type="submission" date="2024-09" db="EMBL/GenBank/DDBJ databases">
        <authorList>
            <person name="Sun Q."/>
            <person name="Mori K."/>
        </authorList>
    </citation>
    <scope>NUCLEOTIDE SEQUENCE [LARGE SCALE GENOMIC DNA]</scope>
    <source>
        <strain evidence="1 2">CICC 11035S</strain>
    </source>
</reference>
<organism evidence="1 2">
    <name type="scientific">Novosphingobium clariflavum</name>
    <dbReference type="NCBI Taxonomy" id="2029884"/>
    <lineage>
        <taxon>Bacteria</taxon>
        <taxon>Pseudomonadati</taxon>
        <taxon>Pseudomonadota</taxon>
        <taxon>Alphaproteobacteria</taxon>
        <taxon>Sphingomonadales</taxon>
        <taxon>Sphingomonadaceae</taxon>
        <taxon>Novosphingobium</taxon>
    </lineage>
</organism>
<protein>
    <recommendedName>
        <fullName evidence="3">DUF2793 domain-containing protein</fullName>
    </recommendedName>
</protein>
<evidence type="ECO:0000313" key="2">
    <source>
        <dbReference type="Proteomes" id="UP001589858"/>
    </source>
</evidence>
<dbReference type="EMBL" id="JBHLTM010000008">
    <property type="protein sequence ID" value="MFC0683233.1"/>
    <property type="molecule type" value="Genomic_DNA"/>
</dbReference>
<dbReference type="Proteomes" id="UP001589858">
    <property type="component" value="Unassembled WGS sequence"/>
</dbReference>
<proteinExistence type="predicted"/>
<evidence type="ECO:0008006" key="3">
    <source>
        <dbReference type="Google" id="ProtNLM"/>
    </source>
</evidence>
<sequence length="297" mass="32114">MAAMREAAMAVESEVTEKVYSPASARAVEALSDVYFLDAGDLVVEHWLPGAEAGIRLAQDRDYIIAGDGPSASGTIQALGDWPDEDKWRIYRKTPAVQPQVLPPHEPLPSRDVERMADRLALHAQEQNRELSRRPSFPPGVDVVDFGDLSAMIDGDLLEFREGRLRRFDREPFAGKFYAGGVGGALTPSEGTGADGALRQDLAATDGMRGAMLIGLPGGSSVQDAIPRRRYTLKQMGVNYASTADQQTALMNALTIASEDMLNLVAEPHAIYKHGDMLALDGVEFDGQGCNFQALDP</sequence>
<dbReference type="RefSeq" id="WP_379489266.1">
    <property type="nucleotide sequence ID" value="NZ_JBHLTM010000008.1"/>
</dbReference>
<evidence type="ECO:0000313" key="1">
    <source>
        <dbReference type="EMBL" id="MFC0683233.1"/>
    </source>
</evidence>
<name>A0ABV6S527_9SPHN</name>
<gene>
    <name evidence="1" type="ORF">ACFFF8_01360</name>
</gene>
<comment type="caution">
    <text evidence="1">The sequence shown here is derived from an EMBL/GenBank/DDBJ whole genome shotgun (WGS) entry which is preliminary data.</text>
</comment>
<accession>A0ABV6S527</accession>
<keyword evidence="2" id="KW-1185">Reference proteome</keyword>
<feature type="non-terminal residue" evidence="1">
    <location>
        <position position="297"/>
    </location>
</feature>